<dbReference type="EMBL" id="MJAT01000016">
    <property type="protein sequence ID" value="OEH85550.1"/>
    <property type="molecule type" value="Genomic_DNA"/>
</dbReference>
<evidence type="ECO:0000313" key="4">
    <source>
        <dbReference type="Proteomes" id="UP000095255"/>
    </source>
</evidence>
<feature type="domain" description="DnaB/C C-terminal" evidence="2">
    <location>
        <begin position="50"/>
        <end position="97"/>
    </location>
</feature>
<accession>A0A1E5L5Z5</accession>
<gene>
    <name evidence="3" type="ORF">BHU72_15135</name>
</gene>
<reference evidence="3 4" key="1">
    <citation type="submission" date="2016-09" db="EMBL/GenBank/DDBJ databases">
        <title>Desulfuribacillus arsenicus sp. nov., an obligately anaerobic, dissimilatory arsenic- and antimonate-reducing bacterium isolated from anoxic sediments.</title>
        <authorList>
            <person name="Abin C.A."/>
            <person name="Hollibaugh J.T."/>
        </authorList>
    </citation>
    <scope>NUCLEOTIDE SEQUENCE [LARGE SCALE GENOMIC DNA]</scope>
    <source>
        <strain evidence="3 4">MLFW-2</strain>
    </source>
</reference>
<comment type="similarity">
    <text evidence="1">Belongs to the DnaB/DnaD family.</text>
</comment>
<dbReference type="Proteomes" id="UP000095255">
    <property type="component" value="Unassembled WGS sequence"/>
</dbReference>
<dbReference type="InterPro" id="IPR006343">
    <property type="entry name" value="DnaB/C_C"/>
</dbReference>
<proteinExistence type="inferred from homology"/>
<dbReference type="NCBIfam" id="TIGR01446">
    <property type="entry name" value="DnaD_dom"/>
    <property type="match status" value="1"/>
</dbReference>
<comment type="caution">
    <text evidence="3">The sequence shown here is derived from an EMBL/GenBank/DDBJ whole genome shotgun (WGS) entry which is preliminary data.</text>
</comment>
<dbReference type="AlphaFoldDB" id="A0A1E5L5Z5"/>
<name>A0A1E5L5Z5_9FIRM</name>
<dbReference type="Gene3D" id="1.10.10.630">
    <property type="entry name" value="DnaD domain-like"/>
    <property type="match status" value="1"/>
</dbReference>
<sequence>MNNKLGNSKGTLIKKRSLDNSIINKEKLYKYPNACRLYNERFSKNGSFPQQVLFELLNDYNEEKVVEAMKIAVEKGAFTSNYIRGILKKRKENDLKTRKITHRNNYQKAEYDWCKEFLYPDDSGEKR</sequence>
<keyword evidence="4" id="KW-1185">Reference proteome</keyword>
<dbReference type="SUPFAM" id="SSF158499">
    <property type="entry name" value="DnaD domain-like"/>
    <property type="match status" value="1"/>
</dbReference>
<evidence type="ECO:0000259" key="2">
    <source>
        <dbReference type="Pfam" id="PF07261"/>
    </source>
</evidence>
<organism evidence="3 4">
    <name type="scientific">Desulfuribacillus stibiiarsenatis</name>
    <dbReference type="NCBI Taxonomy" id="1390249"/>
    <lineage>
        <taxon>Bacteria</taxon>
        <taxon>Bacillati</taxon>
        <taxon>Bacillota</taxon>
        <taxon>Desulfuribacillia</taxon>
        <taxon>Desulfuribacillales</taxon>
        <taxon>Desulfuribacillaceae</taxon>
        <taxon>Desulfuribacillus</taxon>
    </lineage>
</organism>
<protein>
    <recommendedName>
        <fullName evidence="2">DnaB/C C-terminal domain-containing protein</fullName>
    </recommendedName>
</protein>
<dbReference type="InterPro" id="IPR034829">
    <property type="entry name" value="DnaD-like_sf"/>
</dbReference>
<dbReference type="OrthoDB" id="1258529at2"/>
<dbReference type="RefSeq" id="WP_069702080.1">
    <property type="nucleotide sequence ID" value="NZ_MJAT01000016.1"/>
</dbReference>
<evidence type="ECO:0000313" key="3">
    <source>
        <dbReference type="EMBL" id="OEH85550.1"/>
    </source>
</evidence>
<evidence type="ECO:0000256" key="1">
    <source>
        <dbReference type="ARBA" id="ARBA00093462"/>
    </source>
</evidence>
<dbReference type="Pfam" id="PF07261">
    <property type="entry name" value="DnaB_2"/>
    <property type="match status" value="1"/>
</dbReference>